<keyword evidence="2" id="KW-1185">Reference proteome</keyword>
<accession>A0A914WJ16</accession>
<dbReference type="Proteomes" id="UP000887566">
    <property type="component" value="Unplaced"/>
</dbReference>
<dbReference type="CDD" id="cd00143">
    <property type="entry name" value="PP2Cc"/>
    <property type="match status" value="1"/>
</dbReference>
<dbReference type="Pfam" id="PF00481">
    <property type="entry name" value="PP2C"/>
    <property type="match status" value="1"/>
</dbReference>
<feature type="domain" description="PPM-type phosphatase" evidence="1">
    <location>
        <begin position="48"/>
        <end position="372"/>
    </location>
</feature>
<dbReference type="GO" id="GO:0004722">
    <property type="term" value="F:protein serine/threonine phosphatase activity"/>
    <property type="evidence" value="ECO:0007669"/>
    <property type="project" value="InterPro"/>
</dbReference>
<dbReference type="WBParaSite" id="PSAMB.scaffold439size51217.g5897.t1">
    <property type="protein sequence ID" value="PSAMB.scaffold439size51217.g5897.t1"/>
    <property type="gene ID" value="PSAMB.scaffold439size51217.g5897"/>
</dbReference>
<reference evidence="3" key="1">
    <citation type="submission" date="2022-11" db="UniProtKB">
        <authorList>
            <consortium name="WormBaseParasite"/>
        </authorList>
    </citation>
    <scope>IDENTIFICATION</scope>
</reference>
<dbReference type="AlphaFoldDB" id="A0A914WJ16"/>
<protein>
    <submittedName>
        <fullName evidence="3">PPM-type phosphatase domain-containing protein</fullName>
    </submittedName>
</protein>
<evidence type="ECO:0000313" key="2">
    <source>
        <dbReference type="Proteomes" id="UP000887566"/>
    </source>
</evidence>
<sequence>MPSRVVSQRGSTEMDDWWTDHLTTCANSGVGYSTNISYHRHNGLPTHDHDMEDQSFRISHELSNKKIRLYGVFDGFEEGKRVSDFAAQRMVAEILLDEMLERAHTDEEIKWVLRQAFITVDSGYFRSIDELLAKRIDLQSKVAGVNISEATQKDEDLFTQISALDHQVLGGSTAVVALIVDNRLFIANCGDSRAILVKADNLGQLTVFQVSKQHDTNDRDEQLRLNRIGLSEDDIRHFGVPYCTRCIGDYRRKAGYKEVEHLSKAASDPVISEPEVQGGFLIDESFRFLILMSSGVCTALEESADDSSQPPNATIAGLVATEFCQQKSLNGVAQAVIDCIARNHQEAFIEGKLKAPTGHQKREDMTLLVCNFHQPLPMASRGHLPSFSGPHMDPFLAFVRPPTVVTDFATADSETLRGTNALTIGSAYSSAGDDDDSNPIVLPLDSNGCIAPYVSFDQYDKHPDRARIEAEIQQLMESFSASRTIKEEVEPADEEQVHV</sequence>
<dbReference type="PROSITE" id="PS51746">
    <property type="entry name" value="PPM_2"/>
    <property type="match status" value="1"/>
</dbReference>
<organism evidence="2 3">
    <name type="scientific">Plectus sambesii</name>
    <dbReference type="NCBI Taxonomy" id="2011161"/>
    <lineage>
        <taxon>Eukaryota</taxon>
        <taxon>Metazoa</taxon>
        <taxon>Ecdysozoa</taxon>
        <taxon>Nematoda</taxon>
        <taxon>Chromadorea</taxon>
        <taxon>Plectida</taxon>
        <taxon>Plectina</taxon>
        <taxon>Plectoidea</taxon>
        <taxon>Plectidae</taxon>
        <taxon>Plectus</taxon>
    </lineage>
</organism>
<name>A0A914WJ16_9BILA</name>
<proteinExistence type="predicted"/>
<dbReference type="SMART" id="SM00332">
    <property type="entry name" value="PP2Cc"/>
    <property type="match status" value="1"/>
</dbReference>
<dbReference type="InterPro" id="IPR001932">
    <property type="entry name" value="PPM-type_phosphatase-like_dom"/>
</dbReference>
<dbReference type="Gene3D" id="3.60.40.10">
    <property type="entry name" value="PPM-type phosphatase domain"/>
    <property type="match status" value="1"/>
</dbReference>
<evidence type="ECO:0000259" key="1">
    <source>
        <dbReference type="PROSITE" id="PS51746"/>
    </source>
</evidence>
<dbReference type="SUPFAM" id="SSF81606">
    <property type="entry name" value="PP2C-like"/>
    <property type="match status" value="1"/>
</dbReference>
<dbReference type="InterPro" id="IPR036457">
    <property type="entry name" value="PPM-type-like_dom_sf"/>
</dbReference>
<dbReference type="InterPro" id="IPR015655">
    <property type="entry name" value="PP2C"/>
</dbReference>
<evidence type="ECO:0000313" key="3">
    <source>
        <dbReference type="WBParaSite" id="PSAMB.scaffold439size51217.g5897.t1"/>
    </source>
</evidence>
<dbReference type="PANTHER" id="PTHR47992">
    <property type="entry name" value="PROTEIN PHOSPHATASE"/>
    <property type="match status" value="1"/>
</dbReference>